<gene>
    <name evidence="3" type="ORF">NCGR_LOCUS26465</name>
</gene>
<evidence type="ECO:0000256" key="2">
    <source>
        <dbReference type="SAM" id="SignalP"/>
    </source>
</evidence>
<protein>
    <submittedName>
        <fullName evidence="3">Uncharacterized protein</fullName>
    </submittedName>
</protein>
<feature type="chain" id="PRO_5032944609" evidence="2">
    <location>
        <begin position="30"/>
        <end position="128"/>
    </location>
</feature>
<organism evidence="3 4">
    <name type="scientific">Miscanthus lutarioriparius</name>
    <dbReference type="NCBI Taxonomy" id="422564"/>
    <lineage>
        <taxon>Eukaryota</taxon>
        <taxon>Viridiplantae</taxon>
        <taxon>Streptophyta</taxon>
        <taxon>Embryophyta</taxon>
        <taxon>Tracheophyta</taxon>
        <taxon>Spermatophyta</taxon>
        <taxon>Magnoliopsida</taxon>
        <taxon>Liliopsida</taxon>
        <taxon>Poales</taxon>
        <taxon>Poaceae</taxon>
        <taxon>PACMAD clade</taxon>
        <taxon>Panicoideae</taxon>
        <taxon>Andropogonodae</taxon>
        <taxon>Andropogoneae</taxon>
        <taxon>Saccharinae</taxon>
        <taxon>Miscanthus</taxon>
    </lineage>
</organism>
<sequence>MQPPTLLPLAAAAAIAVLLLAVAPTPAVSRHRHSSADTETLDVAASLSRARAAVSTDSISLHQSAAEAKRSSREGGGLTLRLHSRDFLPEAQQGRRHETYRSLVLSRLRRDSRAPRRCLPARRWRRTG</sequence>
<evidence type="ECO:0000256" key="1">
    <source>
        <dbReference type="SAM" id="MobiDB-lite"/>
    </source>
</evidence>
<dbReference type="EMBL" id="CAJGYO010000006">
    <property type="protein sequence ID" value="CAD6239560.1"/>
    <property type="molecule type" value="Genomic_DNA"/>
</dbReference>
<keyword evidence="2" id="KW-0732">Signal</keyword>
<accession>A0A811PE77</accession>
<dbReference type="AlphaFoldDB" id="A0A811PE77"/>
<comment type="caution">
    <text evidence="3">The sequence shown here is derived from an EMBL/GenBank/DDBJ whole genome shotgun (WGS) entry which is preliminary data.</text>
</comment>
<evidence type="ECO:0000313" key="4">
    <source>
        <dbReference type="Proteomes" id="UP000604825"/>
    </source>
</evidence>
<proteinExistence type="predicted"/>
<feature type="region of interest" description="Disordered" evidence="1">
    <location>
        <begin position="58"/>
        <end position="77"/>
    </location>
</feature>
<feature type="signal peptide" evidence="2">
    <location>
        <begin position="1"/>
        <end position="29"/>
    </location>
</feature>
<name>A0A811PE77_9POAL</name>
<dbReference type="Proteomes" id="UP000604825">
    <property type="component" value="Unassembled WGS sequence"/>
</dbReference>
<keyword evidence="4" id="KW-1185">Reference proteome</keyword>
<evidence type="ECO:0000313" key="3">
    <source>
        <dbReference type="EMBL" id="CAD6239560.1"/>
    </source>
</evidence>
<reference evidence="3" key="1">
    <citation type="submission" date="2020-10" db="EMBL/GenBank/DDBJ databases">
        <authorList>
            <person name="Han B."/>
            <person name="Lu T."/>
            <person name="Zhao Q."/>
            <person name="Huang X."/>
            <person name="Zhao Y."/>
        </authorList>
    </citation>
    <scope>NUCLEOTIDE SEQUENCE</scope>
</reference>